<dbReference type="SUPFAM" id="SSF50346">
    <property type="entry name" value="PRC-barrel domain"/>
    <property type="match status" value="1"/>
</dbReference>
<comment type="caution">
    <text evidence="4">The sequence shown here is derived from an EMBL/GenBank/DDBJ whole genome shotgun (WGS) entry which is preliminary data.</text>
</comment>
<organism evidence="4 5">
    <name type="scientific">Sinorhizobium psoraleae</name>
    <dbReference type="NCBI Taxonomy" id="520838"/>
    <lineage>
        <taxon>Bacteria</taxon>
        <taxon>Pseudomonadati</taxon>
        <taxon>Pseudomonadota</taxon>
        <taxon>Alphaproteobacteria</taxon>
        <taxon>Hyphomicrobiales</taxon>
        <taxon>Rhizobiaceae</taxon>
        <taxon>Sinorhizobium/Ensifer group</taxon>
        <taxon>Sinorhizobium</taxon>
    </lineage>
</organism>
<evidence type="ECO:0000313" key="4">
    <source>
        <dbReference type="EMBL" id="MCZ4090129.1"/>
    </source>
</evidence>
<feature type="chain" id="PRO_5047451718" evidence="2">
    <location>
        <begin position="27"/>
        <end position="213"/>
    </location>
</feature>
<dbReference type="PANTHER" id="PTHR36505:SF1">
    <property type="entry name" value="BLR1072 PROTEIN"/>
    <property type="match status" value="1"/>
</dbReference>
<feature type="region of interest" description="Disordered" evidence="1">
    <location>
        <begin position="178"/>
        <end position="213"/>
    </location>
</feature>
<sequence>MTKKLVSSVAAGALLVGVTFAPTSFAQQTTTPPPPSEPAPTQMQPGGTTPPATEPPAADQAQKPPAAGTEAPADTTAEADYLTEQKDDQIATSTYVGQSVYNAADESIGEINDLIIKKDGGVEAAVIGVGGFLGIGEKNVAVPFDRIEIAEQADTAALKLTTTETADTLKAAPEFKTKAQLMAERQSSQPVDTSTTSSTGTTPATPTQPAPQQ</sequence>
<reference evidence="4" key="1">
    <citation type="submission" date="2022-10" db="EMBL/GenBank/DDBJ databases">
        <title>Whole genome sequencing of three plant growth promoting bacteria isolated from Vachellia tortilis subsp. raddiana in Morocco.</title>
        <authorList>
            <person name="Hnini M."/>
            <person name="Zouagui R."/>
            <person name="Zouagui H."/>
            <person name="Chemao Elfihri M.-W."/>
            <person name="Ibrahimi A."/>
            <person name="Sbabou L."/>
            <person name="Aurag J."/>
        </authorList>
    </citation>
    <scope>NUCLEOTIDE SEQUENCE</scope>
    <source>
        <strain evidence="4">LMR678</strain>
    </source>
</reference>
<feature type="compositionally biased region" description="Low complexity" evidence="1">
    <location>
        <begin position="39"/>
        <end position="80"/>
    </location>
</feature>
<evidence type="ECO:0000259" key="3">
    <source>
        <dbReference type="Pfam" id="PF05239"/>
    </source>
</evidence>
<gene>
    <name evidence="4" type="ORF">O3W52_08615</name>
</gene>
<feature type="domain" description="PRC-barrel" evidence="3">
    <location>
        <begin position="88"/>
        <end position="149"/>
    </location>
</feature>
<dbReference type="Gene3D" id="2.30.30.240">
    <property type="entry name" value="PRC-barrel domain"/>
    <property type="match status" value="1"/>
</dbReference>
<protein>
    <submittedName>
        <fullName evidence="4">PRC-barrel domain-containing protein</fullName>
    </submittedName>
</protein>
<dbReference type="InterPro" id="IPR027275">
    <property type="entry name" value="PRC-brl_dom"/>
</dbReference>
<keyword evidence="5" id="KW-1185">Reference proteome</keyword>
<evidence type="ECO:0000313" key="5">
    <source>
        <dbReference type="Proteomes" id="UP001079430"/>
    </source>
</evidence>
<feature type="compositionally biased region" description="Low complexity" evidence="1">
    <location>
        <begin position="193"/>
        <end position="205"/>
    </location>
</feature>
<dbReference type="Pfam" id="PF05239">
    <property type="entry name" value="PRC"/>
    <property type="match status" value="1"/>
</dbReference>
<name>A0ABT4KE53_9HYPH</name>
<accession>A0ABT4KE53</accession>
<dbReference type="PANTHER" id="PTHR36505">
    <property type="entry name" value="BLR1072 PROTEIN"/>
    <property type="match status" value="1"/>
</dbReference>
<evidence type="ECO:0000256" key="1">
    <source>
        <dbReference type="SAM" id="MobiDB-lite"/>
    </source>
</evidence>
<dbReference type="InterPro" id="IPR011033">
    <property type="entry name" value="PRC_barrel-like_sf"/>
</dbReference>
<dbReference type="RefSeq" id="WP_173510700.1">
    <property type="nucleotide sequence ID" value="NZ_JABEKV010000002.1"/>
</dbReference>
<proteinExistence type="predicted"/>
<evidence type="ECO:0000256" key="2">
    <source>
        <dbReference type="SAM" id="SignalP"/>
    </source>
</evidence>
<feature type="signal peptide" evidence="2">
    <location>
        <begin position="1"/>
        <end position="26"/>
    </location>
</feature>
<dbReference type="Proteomes" id="UP001079430">
    <property type="component" value="Unassembled WGS sequence"/>
</dbReference>
<keyword evidence="2" id="KW-0732">Signal</keyword>
<feature type="region of interest" description="Disordered" evidence="1">
    <location>
        <begin position="25"/>
        <end position="80"/>
    </location>
</feature>
<dbReference type="EMBL" id="JAPVOI010000004">
    <property type="protein sequence ID" value="MCZ4090129.1"/>
    <property type="molecule type" value="Genomic_DNA"/>
</dbReference>